<dbReference type="PANTHER" id="PTHR33121">
    <property type="entry name" value="CYCLIC DI-GMP PHOSPHODIESTERASE PDEF"/>
    <property type="match status" value="1"/>
</dbReference>
<dbReference type="Gene3D" id="3.20.20.450">
    <property type="entry name" value="EAL domain"/>
    <property type="match status" value="1"/>
</dbReference>
<dbReference type="Gene3D" id="3.30.70.270">
    <property type="match status" value="1"/>
</dbReference>
<evidence type="ECO:0000313" key="5">
    <source>
        <dbReference type="Proteomes" id="UP001322664"/>
    </source>
</evidence>
<evidence type="ECO:0000256" key="1">
    <source>
        <dbReference type="SAM" id="Phobius"/>
    </source>
</evidence>
<dbReference type="Proteomes" id="UP001322664">
    <property type="component" value="Chromosome"/>
</dbReference>
<keyword evidence="1" id="KW-1133">Transmembrane helix</keyword>
<keyword evidence="5" id="KW-1185">Reference proteome</keyword>
<dbReference type="NCBIfam" id="TIGR00254">
    <property type="entry name" value="GGDEF"/>
    <property type="match status" value="1"/>
</dbReference>
<feature type="transmembrane region" description="Helical" evidence="1">
    <location>
        <begin position="79"/>
        <end position="97"/>
    </location>
</feature>
<dbReference type="SUPFAM" id="SSF55073">
    <property type="entry name" value="Nucleotide cyclase"/>
    <property type="match status" value="1"/>
</dbReference>
<feature type="transmembrane region" description="Helical" evidence="1">
    <location>
        <begin position="45"/>
        <end position="67"/>
    </location>
</feature>
<protein>
    <submittedName>
        <fullName evidence="4">EAL domain-containing protein</fullName>
    </submittedName>
</protein>
<feature type="transmembrane region" description="Helical" evidence="1">
    <location>
        <begin position="117"/>
        <end position="137"/>
    </location>
</feature>
<feature type="domain" description="EAL" evidence="2">
    <location>
        <begin position="453"/>
        <end position="705"/>
    </location>
</feature>
<dbReference type="SMART" id="SM00267">
    <property type="entry name" value="GGDEF"/>
    <property type="match status" value="1"/>
</dbReference>
<dbReference type="InterPro" id="IPR029787">
    <property type="entry name" value="Nucleotide_cyclase"/>
</dbReference>
<name>A0ABZ0RZV6_9BACI</name>
<feature type="transmembrane region" description="Helical" evidence="1">
    <location>
        <begin position="144"/>
        <end position="165"/>
    </location>
</feature>
<dbReference type="Pfam" id="PF17159">
    <property type="entry name" value="MASE3"/>
    <property type="match status" value="1"/>
</dbReference>
<proteinExistence type="predicted"/>
<keyword evidence="1" id="KW-0812">Transmembrane</keyword>
<sequence>MRKIDERFPYIKHPTRLFIIIIAVLVITLLLQDHLYALFGEHNYIMVHLIVEMFIVAATVSIVMQVLTSAHYKLTNRAVYLIALFGSITLLEILHTLSYEGMPFLLYESEAYRATWLYMVIRILLPIGLIFIFLVPLKIVQKSFALLVGAGVAIAVFGIAYTVYAPVKILPLLANEQGPTALKNSLQATAAALQFVLIIIILGGKKRDTNLYYVFASICLIFSDILFIFFADVHNISNFLGHIFHLFAFYLFVQAIYYSAIERPYREISKAKKSLEQSEQAMYKMAYYDELTQLPNERFFMEQLHKFTKNEDTKTVLILELGRLSMIQSTLGSHYADRLKCSVADRIREMLPNKYSIYFLGEDRFAILMLDDLGDEAILNVVDSLQSIMQKPFPIQHFSLMSHFNVGIAQYPKDAIDSQTLFKYAEFAMYEARQHKKNVLFYEPVMSEKRSAKLVLENDLRQAIARNELIVEYQPQLHLASREIESVEALVRWQHGQLGLISPANFIPIAEETGLIIPIGQWVLKEACMQAKKWQAQGMFIKVAVNISLGQLLQDNLTQYVQDILAETELDARYLQLEITESMTMNIESITTVIQTLQEYGVTIAVDDFGTGYSSLSYLKDFPLDCLKIDRSFIWNMDQNTEGDALVLMILSMAKHLKLKVVAEGIETEKQLVYLTKASCDTIQGFLISKPLPAQVLEETFNEIESKAQRLLEKIYEEAR</sequence>
<dbReference type="CDD" id="cd01948">
    <property type="entry name" value="EAL"/>
    <property type="match status" value="1"/>
</dbReference>
<dbReference type="SMART" id="SM00052">
    <property type="entry name" value="EAL"/>
    <property type="match status" value="1"/>
</dbReference>
<accession>A0ABZ0RZV6</accession>
<gene>
    <name evidence="4" type="ORF">R6U77_11690</name>
</gene>
<dbReference type="InterPro" id="IPR050706">
    <property type="entry name" value="Cyclic-di-GMP_PDE-like"/>
</dbReference>
<dbReference type="InterPro" id="IPR000160">
    <property type="entry name" value="GGDEF_dom"/>
</dbReference>
<dbReference type="Pfam" id="PF00990">
    <property type="entry name" value="GGDEF"/>
    <property type="match status" value="1"/>
</dbReference>
<evidence type="ECO:0000259" key="2">
    <source>
        <dbReference type="PROSITE" id="PS50883"/>
    </source>
</evidence>
<dbReference type="EMBL" id="CP137624">
    <property type="protein sequence ID" value="WPK10547.1"/>
    <property type="molecule type" value="Genomic_DNA"/>
</dbReference>
<feature type="transmembrane region" description="Helical" evidence="1">
    <location>
        <begin position="185"/>
        <end position="204"/>
    </location>
</feature>
<dbReference type="PROSITE" id="PS50887">
    <property type="entry name" value="GGDEF"/>
    <property type="match status" value="1"/>
</dbReference>
<organism evidence="4 5">
    <name type="scientific">Lysinibacillus louembei</name>
    <dbReference type="NCBI Taxonomy" id="1470088"/>
    <lineage>
        <taxon>Bacteria</taxon>
        <taxon>Bacillati</taxon>
        <taxon>Bacillota</taxon>
        <taxon>Bacilli</taxon>
        <taxon>Bacillales</taxon>
        <taxon>Bacillaceae</taxon>
        <taxon>Lysinibacillus</taxon>
    </lineage>
</organism>
<feature type="domain" description="GGDEF" evidence="3">
    <location>
        <begin position="312"/>
        <end position="444"/>
    </location>
</feature>
<dbReference type="PROSITE" id="PS50883">
    <property type="entry name" value="EAL"/>
    <property type="match status" value="1"/>
</dbReference>
<evidence type="ECO:0000259" key="3">
    <source>
        <dbReference type="PROSITE" id="PS50887"/>
    </source>
</evidence>
<dbReference type="InterPro" id="IPR043128">
    <property type="entry name" value="Rev_trsase/Diguanyl_cyclase"/>
</dbReference>
<dbReference type="InterPro" id="IPR001633">
    <property type="entry name" value="EAL_dom"/>
</dbReference>
<keyword evidence="1" id="KW-0472">Membrane</keyword>
<dbReference type="PANTHER" id="PTHR33121:SF79">
    <property type="entry name" value="CYCLIC DI-GMP PHOSPHODIESTERASE PDED-RELATED"/>
    <property type="match status" value="1"/>
</dbReference>
<dbReference type="RefSeq" id="WP_319835763.1">
    <property type="nucleotide sequence ID" value="NZ_CP137624.1"/>
</dbReference>
<reference evidence="4 5" key="1">
    <citation type="submission" date="2023-09" db="EMBL/GenBank/DDBJ databases">
        <authorList>
            <person name="Page C.A."/>
            <person name="Perez-Diaz I.M."/>
        </authorList>
    </citation>
    <scope>NUCLEOTIDE SEQUENCE [LARGE SCALE GENOMIC DNA]</scope>
    <source>
        <strain evidence="4 5">Ll15</strain>
    </source>
</reference>
<dbReference type="Pfam" id="PF00563">
    <property type="entry name" value="EAL"/>
    <property type="match status" value="1"/>
</dbReference>
<feature type="transmembrane region" description="Helical" evidence="1">
    <location>
        <begin position="211"/>
        <end position="231"/>
    </location>
</feature>
<dbReference type="InterPro" id="IPR033425">
    <property type="entry name" value="MASE3"/>
</dbReference>
<dbReference type="CDD" id="cd01949">
    <property type="entry name" value="GGDEF"/>
    <property type="match status" value="1"/>
</dbReference>
<evidence type="ECO:0000313" key="4">
    <source>
        <dbReference type="EMBL" id="WPK10547.1"/>
    </source>
</evidence>
<dbReference type="InterPro" id="IPR035919">
    <property type="entry name" value="EAL_sf"/>
</dbReference>
<dbReference type="SUPFAM" id="SSF141868">
    <property type="entry name" value="EAL domain-like"/>
    <property type="match status" value="1"/>
</dbReference>
<feature type="transmembrane region" description="Helical" evidence="1">
    <location>
        <begin position="243"/>
        <end position="261"/>
    </location>
</feature>
<feature type="transmembrane region" description="Helical" evidence="1">
    <location>
        <begin position="17"/>
        <end position="39"/>
    </location>
</feature>